<sequence length="108" mass="11914">MVSGNGNEATSDGVNSGSLLVTLMVRVAIVVPPIVSHSVLPTLLPVSMKLGRNNYNFWNLQVLPTLRAFDLESFVIERQICTQKYIKAGIDNSGNIIKQINPDFLTWL</sequence>
<protein>
    <submittedName>
        <fullName evidence="1">Integrase catalytic domain-containing protein</fullName>
    </submittedName>
</protein>
<name>A0ABD1T9D3_9LAMI</name>
<evidence type="ECO:0000313" key="1">
    <source>
        <dbReference type="EMBL" id="KAL2509148.1"/>
    </source>
</evidence>
<dbReference type="EMBL" id="JBFOLJ010000009">
    <property type="protein sequence ID" value="KAL2509148.1"/>
    <property type="molecule type" value="Genomic_DNA"/>
</dbReference>
<keyword evidence="2" id="KW-1185">Reference proteome</keyword>
<organism evidence="1 2">
    <name type="scientific">Forsythia ovata</name>
    <dbReference type="NCBI Taxonomy" id="205694"/>
    <lineage>
        <taxon>Eukaryota</taxon>
        <taxon>Viridiplantae</taxon>
        <taxon>Streptophyta</taxon>
        <taxon>Embryophyta</taxon>
        <taxon>Tracheophyta</taxon>
        <taxon>Spermatophyta</taxon>
        <taxon>Magnoliopsida</taxon>
        <taxon>eudicotyledons</taxon>
        <taxon>Gunneridae</taxon>
        <taxon>Pentapetalae</taxon>
        <taxon>asterids</taxon>
        <taxon>lamiids</taxon>
        <taxon>Lamiales</taxon>
        <taxon>Oleaceae</taxon>
        <taxon>Forsythieae</taxon>
        <taxon>Forsythia</taxon>
    </lineage>
</organism>
<dbReference type="Proteomes" id="UP001604277">
    <property type="component" value="Unassembled WGS sequence"/>
</dbReference>
<accession>A0ABD1T9D3</accession>
<evidence type="ECO:0000313" key="2">
    <source>
        <dbReference type="Proteomes" id="UP001604277"/>
    </source>
</evidence>
<reference evidence="2" key="1">
    <citation type="submission" date="2024-07" db="EMBL/GenBank/DDBJ databases">
        <title>Two chromosome-level genome assemblies of Korean endemic species Abeliophyllum distichum and Forsythia ovata (Oleaceae).</title>
        <authorList>
            <person name="Jang H."/>
        </authorList>
    </citation>
    <scope>NUCLEOTIDE SEQUENCE [LARGE SCALE GENOMIC DNA]</scope>
</reference>
<proteinExistence type="predicted"/>
<gene>
    <name evidence="1" type="ORF">Fot_32795</name>
</gene>
<dbReference type="AlphaFoldDB" id="A0ABD1T9D3"/>
<comment type="caution">
    <text evidence="1">The sequence shown here is derived from an EMBL/GenBank/DDBJ whole genome shotgun (WGS) entry which is preliminary data.</text>
</comment>